<dbReference type="EMBL" id="CAJMWY010004193">
    <property type="protein sequence ID" value="CAE6523107.1"/>
    <property type="molecule type" value="Genomic_DNA"/>
</dbReference>
<proteinExistence type="predicted"/>
<protein>
    <submittedName>
        <fullName evidence="2">Uncharacterized protein</fullName>
    </submittedName>
</protein>
<organism evidence="2 3">
    <name type="scientific">Rhizoctonia solani</name>
    <dbReference type="NCBI Taxonomy" id="456999"/>
    <lineage>
        <taxon>Eukaryota</taxon>
        <taxon>Fungi</taxon>
        <taxon>Dikarya</taxon>
        <taxon>Basidiomycota</taxon>
        <taxon>Agaricomycotina</taxon>
        <taxon>Agaricomycetes</taxon>
        <taxon>Cantharellales</taxon>
        <taxon>Ceratobasidiaceae</taxon>
        <taxon>Rhizoctonia</taxon>
    </lineage>
</organism>
<dbReference type="AlphaFoldDB" id="A0A8H3DGX9"/>
<name>A0A8H3DGX9_9AGAM</name>
<feature type="non-terminal residue" evidence="2">
    <location>
        <position position="1"/>
    </location>
</feature>
<gene>
    <name evidence="2" type="ORF">RDB_LOCUS159668</name>
</gene>
<evidence type="ECO:0000313" key="3">
    <source>
        <dbReference type="Proteomes" id="UP000663861"/>
    </source>
</evidence>
<comment type="caution">
    <text evidence="2">The sequence shown here is derived from an EMBL/GenBank/DDBJ whole genome shotgun (WGS) entry which is preliminary data.</text>
</comment>
<feature type="region of interest" description="Disordered" evidence="1">
    <location>
        <begin position="1"/>
        <end position="21"/>
    </location>
</feature>
<accession>A0A8H3DGX9</accession>
<evidence type="ECO:0000313" key="2">
    <source>
        <dbReference type="EMBL" id="CAE6523107.1"/>
    </source>
</evidence>
<dbReference type="Proteomes" id="UP000663861">
    <property type="component" value="Unassembled WGS sequence"/>
</dbReference>
<evidence type="ECO:0000256" key="1">
    <source>
        <dbReference type="SAM" id="MobiDB-lite"/>
    </source>
</evidence>
<sequence>MVSSWPPPDVEQHNNITSHNDEYPEGVVSVIHPELVLDKTVESNALPFVLQSYATWIRRVAFEPKKIMHASREFVCSHFGDGDQSRWIIGLLANVGSRIGSVDVMESKPAQMISLLQDAVQRRLEDVKSRPK</sequence>
<reference evidence="2" key="1">
    <citation type="submission" date="2021-01" db="EMBL/GenBank/DDBJ databases">
        <authorList>
            <person name="Kaushik A."/>
        </authorList>
    </citation>
    <scope>NUCLEOTIDE SEQUENCE</scope>
    <source>
        <strain evidence="2">AG4-RS23</strain>
    </source>
</reference>